<dbReference type="Proteomes" id="UP001596447">
    <property type="component" value="Unassembled WGS sequence"/>
</dbReference>
<dbReference type="RefSeq" id="WP_279529228.1">
    <property type="nucleotide sequence ID" value="NZ_CP122312.1"/>
</dbReference>
<evidence type="ECO:0000256" key="1">
    <source>
        <dbReference type="SAM" id="Coils"/>
    </source>
</evidence>
<feature type="transmembrane region" description="Helical" evidence="2">
    <location>
        <begin position="99"/>
        <end position="118"/>
    </location>
</feature>
<evidence type="ECO:0000256" key="2">
    <source>
        <dbReference type="SAM" id="Phobius"/>
    </source>
</evidence>
<dbReference type="AlphaFoldDB" id="A0ABD5Z289"/>
<feature type="coiled-coil region" evidence="1">
    <location>
        <begin position="22"/>
        <end position="49"/>
    </location>
</feature>
<evidence type="ECO:0000313" key="3">
    <source>
        <dbReference type="EMBL" id="MFC7199288.1"/>
    </source>
</evidence>
<accession>A0ABD5Z289</accession>
<protein>
    <submittedName>
        <fullName evidence="3">DUF2391 family protein</fullName>
    </submittedName>
</protein>
<feature type="transmembrane region" description="Helical" evidence="2">
    <location>
        <begin position="138"/>
        <end position="159"/>
    </location>
</feature>
<reference evidence="3 4" key="1">
    <citation type="journal article" date="2019" name="Int. J. Syst. Evol. Microbiol.">
        <title>The Global Catalogue of Microorganisms (GCM) 10K type strain sequencing project: providing services to taxonomists for standard genome sequencing and annotation.</title>
        <authorList>
            <consortium name="The Broad Institute Genomics Platform"/>
            <consortium name="The Broad Institute Genome Sequencing Center for Infectious Disease"/>
            <person name="Wu L."/>
            <person name="Ma J."/>
        </authorList>
    </citation>
    <scope>NUCLEOTIDE SEQUENCE [LARGE SCALE GENOMIC DNA]</scope>
    <source>
        <strain evidence="3 4">XZGYJ-43</strain>
    </source>
</reference>
<comment type="caution">
    <text evidence="3">The sequence shown here is derived from an EMBL/GenBank/DDBJ whole genome shotgun (WGS) entry which is preliminary data.</text>
</comment>
<evidence type="ECO:0000313" key="4">
    <source>
        <dbReference type="Proteomes" id="UP001596447"/>
    </source>
</evidence>
<sequence>MPEEELDELFADLEALEDEVMDPEARERLEEAIEAAEEVQAEVEVLQTNRRKGTFGRIIRGFDRHDAAEAFLGALLFGIPMGVEGGTNEVGEFMTGHPLLFVLSLVATVGLVVSILFVAKFQEVRVKDPVLGFIPRRLLGVLGISFGTSVALLTIWGRVDWMTDPWLALCTCTVAFTPMAIGAALGDILPGS</sequence>
<keyword evidence="1" id="KW-0175">Coiled coil</keyword>
<proteinExistence type="predicted"/>
<name>A0ABD5Z289_9EURY</name>
<dbReference type="EMBL" id="JBHTAR010000011">
    <property type="protein sequence ID" value="MFC7199288.1"/>
    <property type="molecule type" value="Genomic_DNA"/>
</dbReference>
<feature type="transmembrane region" description="Helical" evidence="2">
    <location>
        <begin position="165"/>
        <end position="189"/>
    </location>
</feature>
<keyword evidence="2" id="KW-1133">Transmembrane helix</keyword>
<keyword evidence="2" id="KW-0812">Transmembrane</keyword>
<gene>
    <name evidence="3" type="ORF">ACFQJ9_07655</name>
</gene>
<keyword evidence="2" id="KW-0472">Membrane</keyword>
<keyword evidence="4" id="KW-1185">Reference proteome</keyword>
<organism evidence="3 4">
    <name type="scientific">Halospeciosus flavus</name>
    <dbReference type="NCBI Taxonomy" id="3032283"/>
    <lineage>
        <taxon>Archaea</taxon>
        <taxon>Methanobacteriati</taxon>
        <taxon>Methanobacteriota</taxon>
        <taxon>Stenosarchaea group</taxon>
        <taxon>Halobacteria</taxon>
        <taxon>Halobacteriales</taxon>
        <taxon>Halobacteriaceae</taxon>
        <taxon>Halospeciosus</taxon>
    </lineage>
</organism>